<evidence type="ECO:0000313" key="2">
    <source>
        <dbReference type="EMBL" id="MDQ0231228.1"/>
    </source>
</evidence>
<accession>A0ABT9ZI66</accession>
<dbReference type="EMBL" id="JAUSUD010000010">
    <property type="protein sequence ID" value="MDQ0231228.1"/>
    <property type="molecule type" value="Genomic_DNA"/>
</dbReference>
<evidence type="ECO:0000259" key="1">
    <source>
        <dbReference type="Pfam" id="PF08378"/>
    </source>
</evidence>
<protein>
    <recommendedName>
        <fullName evidence="1">NERD domain-containing protein</fullName>
    </recommendedName>
</protein>
<organism evidence="2 3">
    <name type="scientific">Metabacillus malikii</name>
    <dbReference type="NCBI Taxonomy" id="1504265"/>
    <lineage>
        <taxon>Bacteria</taxon>
        <taxon>Bacillati</taxon>
        <taxon>Bacillota</taxon>
        <taxon>Bacilli</taxon>
        <taxon>Bacillales</taxon>
        <taxon>Bacillaceae</taxon>
        <taxon>Metabacillus</taxon>
    </lineage>
</organism>
<proteinExistence type="predicted"/>
<dbReference type="Proteomes" id="UP001234495">
    <property type="component" value="Unassembled WGS sequence"/>
</dbReference>
<dbReference type="RefSeq" id="WP_307341786.1">
    <property type="nucleotide sequence ID" value="NZ_JAUSUD010000010.1"/>
</dbReference>
<sequence length="324" mass="38664">MAQLVKLYDYISRYELDAYRYPSQFIRFKRKQWKKVYAAWSTNQFHKVMRVSEPTIPLQIETEEKKSILEKIKGRLKKEEEIEPVIKPLINESVLEDDELQFQFTTIPRTEDDLKKLFLDYIFRFQVRWASSTLREKSEVDRKVYRDQLLQYYIQRLPDQYLLLYRPVFQLKNAPIELDIILISTTEVFCITMMEQSNEAIYTGSKEKFWDARRGKDVKKILNPLIGLNRTGTVIEKVLATSDIELPVKKMLISRNGYIDYPFVPHDITILDKRTFKDWFQRLRNSSAPLKHVQLKAAQQLLSHCLTNSSYRKEWKDEEDETGI</sequence>
<comment type="caution">
    <text evidence="2">The sequence shown here is derived from an EMBL/GenBank/DDBJ whole genome shotgun (WGS) entry which is preliminary data.</text>
</comment>
<dbReference type="Pfam" id="PF08378">
    <property type="entry name" value="NERD"/>
    <property type="match status" value="1"/>
</dbReference>
<evidence type="ECO:0000313" key="3">
    <source>
        <dbReference type="Proteomes" id="UP001234495"/>
    </source>
</evidence>
<feature type="domain" description="NERD" evidence="1">
    <location>
        <begin position="148"/>
        <end position="252"/>
    </location>
</feature>
<dbReference type="InterPro" id="IPR011528">
    <property type="entry name" value="NERD"/>
</dbReference>
<gene>
    <name evidence="2" type="ORF">J2S19_002490</name>
</gene>
<reference evidence="2 3" key="1">
    <citation type="submission" date="2023-07" db="EMBL/GenBank/DDBJ databases">
        <title>Genomic Encyclopedia of Type Strains, Phase IV (KMG-IV): sequencing the most valuable type-strain genomes for metagenomic binning, comparative biology and taxonomic classification.</title>
        <authorList>
            <person name="Goeker M."/>
        </authorList>
    </citation>
    <scope>NUCLEOTIDE SEQUENCE [LARGE SCALE GENOMIC DNA]</scope>
    <source>
        <strain evidence="2 3">DSM 29005</strain>
    </source>
</reference>
<keyword evidence="3" id="KW-1185">Reference proteome</keyword>
<name>A0ABT9ZI66_9BACI</name>